<evidence type="ECO:0000256" key="2">
    <source>
        <dbReference type="ARBA" id="ARBA00022786"/>
    </source>
</evidence>
<evidence type="ECO:0000256" key="1">
    <source>
        <dbReference type="ARBA" id="ARBA00022679"/>
    </source>
</evidence>
<feature type="domain" description="UBC core" evidence="5">
    <location>
        <begin position="13"/>
        <end position="159"/>
    </location>
</feature>
<dbReference type="Proteomes" id="UP001430356">
    <property type="component" value="Unassembled WGS sequence"/>
</dbReference>
<dbReference type="EMBL" id="JAECZO010000093">
    <property type="protein sequence ID" value="KAK7197025.1"/>
    <property type="molecule type" value="Genomic_DNA"/>
</dbReference>
<evidence type="ECO:0000313" key="6">
    <source>
        <dbReference type="EMBL" id="KAK7197025.1"/>
    </source>
</evidence>
<keyword evidence="7" id="KW-1185">Reference proteome</keyword>
<dbReference type="SUPFAM" id="SSF54495">
    <property type="entry name" value="UBC-like"/>
    <property type="match status" value="1"/>
</dbReference>
<organism evidence="6 7">
    <name type="scientific">Novymonas esmeraldas</name>
    <dbReference type="NCBI Taxonomy" id="1808958"/>
    <lineage>
        <taxon>Eukaryota</taxon>
        <taxon>Discoba</taxon>
        <taxon>Euglenozoa</taxon>
        <taxon>Kinetoplastea</taxon>
        <taxon>Metakinetoplastina</taxon>
        <taxon>Trypanosomatida</taxon>
        <taxon>Trypanosomatidae</taxon>
        <taxon>Novymonas</taxon>
    </lineage>
</organism>
<dbReference type="AlphaFoldDB" id="A0AAW0ETG9"/>
<dbReference type="Gene3D" id="3.10.110.10">
    <property type="entry name" value="Ubiquitin Conjugating Enzyme"/>
    <property type="match status" value="1"/>
</dbReference>
<dbReference type="PROSITE" id="PS50127">
    <property type="entry name" value="UBC_2"/>
    <property type="match status" value="1"/>
</dbReference>
<evidence type="ECO:0000256" key="3">
    <source>
        <dbReference type="PROSITE-ProRule" id="PRU10133"/>
    </source>
</evidence>
<evidence type="ECO:0000259" key="5">
    <source>
        <dbReference type="PROSITE" id="PS50127"/>
    </source>
</evidence>
<dbReference type="InterPro" id="IPR000608">
    <property type="entry name" value="UBC"/>
</dbReference>
<protein>
    <submittedName>
        <fullName evidence="6">Ubiquitin-conjugating enzyme E2</fullName>
    </submittedName>
</protein>
<gene>
    <name evidence="6" type="ORF">NESM_000646300</name>
</gene>
<accession>A0AAW0ETG9</accession>
<comment type="caution">
    <text evidence="6">The sequence shown here is derived from an EMBL/GenBank/DDBJ whole genome shotgun (WGS) entry which is preliminary data.</text>
</comment>
<sequence length="159" mass="17178">MQGSGGGGGGNSGAAARLQKELMEVMMSDAEGISAYPEDDNLFRWIGSVTGVPNTPYEALEYNLLLVFSPNYPYEAPNVTFTTPCFHPNVDTRGAICLDILKEKWSAVYSVSSILLSIQNLLNHPNNESPLNNHAAQLWEDTEQFTIAVRAMHGGASGS</sequence>
<keyword evidence="1" id="KW-0808">Transferase</keyword>
<proteinExistence type="inferred from homology"/>
<keyword evidence="4" id="KW-0547">Nucleotide-binding</keyword>
<dbReference type="InterPro" id="IPR023313">
    <property type="entry name" value="UBQ-conjugating_AS"/>
</dbReference>
<dbReference type="SMART" id="SM00212">
    <property type="entry name" value="UBCc"/>
    <property type="match status" value="1"/>
</dbReference>
<dbReference type="InterPro" id="IPR050113">
    <property type="entry name" value="Ub_conjugating_enzyme"/>
</dbReference>
<reference evidence="6 7" key="1">
    <citation type="journal article" date="2021" name="MBio">
        <title>A New Model Trypanosomatid, Novymonas esmeraldas: Genomic Perception of Its 'Candidatus Pandoraea novymonadis' Endosymbiont.</title>
        <authorList>
            <person name="Zakharova A."/>
            <person name="Saura A."/>
            <person name="Butenko A."/>
            <person name="Podesvova L."/>
            <person name="Warmusova S."/>
            <person name="Kostygov A.Y."/>
            <person name="Nenarokova A."/>
            <person name="Lukes J."/>
            <person name="Opperdoes F.R."/>
            <person name="Yurchenko V."/>
        </authorList>
    </citation>
    <scope>NUCLEOTIDE SEQUENCE [LARGE SCALE GENOMIC DNA]</scope>
    <source>
        <strain evidence="6 7">E262AT.01</strain>
    </source>
</reference>
<dbReference type="PANTHER" id="PTHR24067">
    <property type="entry name" value="UBIQUITIN-CONJUGATING ENZYME E2"/>
    <property type="match status" value="1"/>
</dbReference>
<comment type="similarity">
    <text evidence="4">Belongs to the ubiquitin-conjugating enzyme family.</text>
</comment>
<keyword evidence="2 4" id="KW-0833">Ubl conjugation pathway</keyword>
<name>A0AAW0ETG9_9TRYP</name>
<dbReference type="PROSITE" id="PS00183">
    <property type="entry name" value="UBC_1"/>
    <property type="match status" value="1"/>
</dbReference>
<dbReference type="GO" id="GO:0005524">
    <property type="term" value="F:ATP binding"/>
    <property type="evidence" value="ECO:0007669"/>
    <property type="project" value="UniProtKB-UniRule"/>
</dbReference>
<evidence type="ECO:0000313" key="7">
    <source>
        <dbReference type="Proteomes" id="UP001430356"/>
    </source>
</evidence>
<dbReference type="Pfam" id="PF00179">
    <property type="entry name" value="UQ_con"/>
    <property type="match status" value="1"/>
</dbReference>
<dbReference type="GO" id="GO:0016740">
    <property type="term" value="F:transferase activity"/>
    <property type="evidence" value="ECO:0007669"/>
    <property type="project" value="UniProtKB-KW"/>
</dbReference>
<feature type="active site" description="Glycyl thioester intermediate" evidence="3">
    <location>
        <position position="97"/>
    </location>
</feature>
<evidence type="ECO:0000256" key="4">
    <source>
        <dbReference type="RuleBase" id="RU362109"/>
    </source>
</evidence>
<dbReference type="InterPro" id="IPR016135">
    <property type="entry name" value="UBQ-conjugating_enzyme/RWD"/>
</dbReference>
<dbReference type="CDD" id="cd23791">
    <property type="entry name" value="UBCc_UBE2C"/>
    <property type="match status" value="1"/>
</dbReference>
<keyword evidence="4" id="KW-0067">ATP-binding</keyword>